<accession>A0A381N183</accession>
<protein>
    <recommendedName>
        <fullName evidence="1">(S)-ureidoglycine aminohydrolase cupin domain-containing protein</fullName>
    </recommendedName>
</protein>
<evidence type="ECO:0000313" key="2">
    <source>
        <dbReference type="EMBL" id="SUZ48331.1"/>
    </source>
</evidence>
<dbReference type="InterPro" id="IPR014710">
    <property type="entry name" value="RmlC-like_jellyroll"/>
</dbReference>
<dbReference type="AlphaFoldDB" id="A0A381N183"/>
<dbReference type="InterPro" id="IPR008579">
    <property type="entry name" value="UGlyAH_Cupin_dom"/>
</dbReference>
<dbReference type="CDD" id="cd02227">
    <property type="entry name" value="cupin_TM1112-like"/>
    <property type="match status" value="1"/>
</dbReference>
<dbReference type="PANTHER" id="PTHR33271:SF22">
    <property type="entry name" value="OS04G0445200 PROTEIN"/>
    <property type="match status" value="1"/>
</dbReference>
<dbReference type="PANTHER" id="PTHR33271">
    <property type="entry name" value="OS04G0445200 PROTEIN"/>
    <property type="match status" value="1"/>
</dbReference>
<evidence type="ECO:0000259" key="1">
    <source>
        <dbReference type="Pfam" id="PF05899"/>
    </source>
</evidence>
<reference evidence="2" key="1">
    <citation type="submission" date="2018-05" db="EMBL/GenBank/DDBJ databases">
        <authorList>
            <person name="Lanie J.A."/>
            <person name="Ng W.-L."/>
            <person name="Kazmierczak K.M."/>
            <person name="Andrzejewski T.M."/>
            <person name="Davidsen T.M."/>
            <person name="Wayne K.J."/>
            <person name="Tettelin H."/>
            <person name="Glass J.I."/>
            <person name="Rusch D."/>
            <person name="Podicherti R."/>
            <person name="Tsui H.-C.T."/>
            <person name="Winkler M.E."/>
        </authorList>
    </citation>
    <scope>NUCLEOTIDE SEQUENCE</scope>
</reference>
<sequence>MSEKEILEKEVRSWPTWSCEVSEFPWEYIERESCYILEGQVDITTEDGEIVSIGPGDFVIFPRGLKCEWKVRQSVLKHFSFG</sequence>
<gene>
    <name evidence="2" type="ORF">METZ01_LOCUS1185</name>
</gene>
<organism evidence="2">
    <name type="scientific">marine metagenome</name>
    <dbReference type="NCBI Taxonomy" id="408172"/>
    <lineage>
        <taxon>unclassified sequences</taxon>
        <taxon>metagenomes</taxon>
        <taxon>ecological metagenomes</taxon>
    </lineage>
</organism>
<dbReference type="Pfam" id="PF05899">
    <property type="entry name" value="Cupin_3"/>
    <property type="match status" value="1"/>
</dbReference>
<name>A0A381N183_9ZZZZ</name>
<proteinExistence type="predicted"/>
<dbReference type="Gene3D" id="2.60.120.10">
    <property type="entry name" value="Jelly Rolls"/>
    <property type="match status" value="1"/>
</dbReference>
<dbReference type="EMBL" id="UINC01000063">
    <property type="protein sequence ID" value="SUZ48331.1"/>
    <property type="molecule type" value="Genomic_DNA"/>
</dbReference>
<dbReference type="InterPro" id="IPR011051">
    <property type="entry name" value="RmlC_Cupin_sf"/>
</dbReference>
<feature type="domain" description="(S)-ureidoglycine aminohydrolase cupin" evidence="1">
    <location>
        <begin position="9"/>
        <end position="79"/>
    </location>
</feature>
<dbReference type="SUPFAM" id="SSF51182">
    <property type="entry name" value="RmlC-like cupins"/>
    <property type="match status" value="1"/>
</dbReference>